<comment type="caution">
    <text evidence="6">The sequence shown here is derived from an EMBL/GenBank/DDBJ whole genome shotgun (WGS) entry which is preliminary data.</text>
</comment>
<name>A0A972NSN2_9BURK</name>
<reference evidence="6 7" key="1">
    <citation type="submission" date="2019-11" db="EMBL/GenBank/DDBJ databases">
        <title>Metabolism of dissolved organic matter in forest soils.</title>
        <authorList>
            <person name="Cyle K.T."/>
            <person name="Wilhelm R.C."/>
            <person name="Martinez C.E."/>
        </authorList>
    </citation>
    <scope>NUCLEOTIDE SEQUENCE [LARGE SCALE GENOMIC DNA]</scope>
    <source>
        <strain evidence="6 7">5N</strain>
    </source>
</reference>
<organism evidence="6 7">
    <name type="scientific">Paraburkholderia elongata</name>
    <dbReference type="NCBI Taxonomy" id="2675747"/>
    <lineage>
        <taxon>Bacteria</taxon>
        <taxon>Pseudomonadati</taxon>
        <taxon>Pseudomonadota</taxon>
        <taxon>Betaproteobacteria</taxon>
        <taxon>Burkholderiales</taxon>
        <taxon>Burkholderiaceae</taxon>
        <taxon>Paraburkholderia</taxon>
    </lineage>
</organism>
<dbReference type="InterPro" id="IPR028098">
    <property type="entry name" value="Glyco_trans_4-like_N"/>
</dbReference>
<dbReference type="EMBL" id="WOEZ01000140">
    <property type="protein sequence ID" value="NPT57864.1"/>
    <property type="molecule type" value="Genomic_DNA"/>
</dbReference>
<evidence type="ECO:0000256" key="1">
    <source>
        <dbReference type="ARBA" id="ARBA00009481"/>
    </source>
</evidence>
<gene>
    <name evidence="6" type="ORF">GNZ13_25675</name>
</gene>
<dbReference type="Pfam" id="PF13439">
    <property type="entry name" value="Glyco_transf_4"/>
    <property type="match status" value="1"/>
</dbReference>
<evidence type="ECO:0000313" key="7">
    <source>
        <dbReference type="Proteomes" id="UP000655523"/>
    </source>
</evidence>
<feature type="domain" description="Glycosyltransferase subfamily 4-like N-terminal" evidence="5">
    <location>
        <begin position="36"/>
        <end position="230"/>
    </location>
</feature>
<keyword evidence="7" id="KW-1185">Reference proteome</keyword>
<dbReference type="InterPro" id="IPR001296">
    <property type="entry name" value="Glyco_trans_1"/>
</dbReference>
<comment type="similarity">
    <text evidence="1">Belongs to the glycosyltransferase group 1 family. Glycosyltransferase 4 subfamily.</text>
</comment>
<proteinExistence type="inferred from homology"/>
<dbReference type="Pfam" id="PF00534">
    <property type="entry name" value="Glycos_transf_1"/>
    <property type="match status" value="1"/>
</dbReference>
<evidence type="ECO:0000259" key="4">
    <source>
        <dbReference type="Pfam" id="PF00534"/>
    </source>
</evidence>
<protein>
    <submittedName>
        <fullName evidence="6">Glycosyltransferase</fullName>
    </submittedName>
</protein>
<evidence type="ECO:0000259" key="5">
    <source>
        <dbReference type="Pfam" id="PF13439"/>
    </source>
</evidence>
<dbReference type="SUPFAM" id="SSF53756">
    <property type="entry name" value="UDP-Glycosyltransferase/glycogen phosphorylase"/>
    <property type="match status" value="1"/>
</dbReference>
<evidence type="ECO:0000256" key="3">
    <source>
        <dbReference type="ARBA" id="ARBA00022679"/>
    </source>
</evidence>
<dbReference type="Gene3D" id="3.40.50.2000">
    <property type="entry name" value="Glycogen Phosphorylase B"/>
    <property type="match status" value="2"/>
</dbReference>
<keyword evidence="3" id="KW-0808">Transferase</keyword>
<dbReference type="PANTHER" id="PTHR12526">
    <property type="entry name" value="GLYCOSYLTRANSFERASE"/>
    <property type="match status" value="1"/>
</dbReference>
<evidence type="ECO:0000256" key="2">
    <source>
        <dbReference type="ARBA" id="ARBA00022676"/>
    </source>
</evidence>
<keyword evidence="2" id="KW-0328">Glycosyltransferase</keyword>
<accession>A0A972NSN2</accession>
<evidence type="ECO:0000313" key="6">
    <source>
        <dbReference type="EMBL" id="NPT57864.1"/>
    </source>
</evidence>
<feature type="domain" description="Glycosyl transferase family 1" evidence="4">
    <location>
        <begin position="239"/>
        <end position="386"/>
    </location>
</feature>
<dbReference type="Proteomes" id="UP000655523">
    <property type="component" value="Unassembled WGS sequence"/>
</dbReference>
<sequence length="445" mass="48973">MREIVRVTSPHERRANPAAPDMRILIVAAQFPTLSETFVIEQANALKLAGADVEVLTLRPGDRDVLRTIATEFSVHAVQPDSVTRAMKLASLLAFPVVAMLSSRGRKALRAAIAATRHGLVSHAKQIAQLFYQGPARRYDAIVAHFGPTGVAAQYLREAGLIEGALGTVFHGYDVSMTEVVERYAPHYRRLFESGDLFMPVSDFWAERLRGWGCDHRKIHVVRMGIDVDRFDYAPPVPPNRQFELLAVGRLTEKKGIEYTIRAVAMIDAPVKLTIIGGGELLEPLRQLVATLNVEERVQFLGKQAHSEVARRLRHANAFLLPSVTSSTGDMEGIPVALIEAMAAGLLVISSRHSGIPELIVDRQTGFLVDERDVEALAKVIEAISRGQFDLPAITLAARETVVRRFNSSVEASRLIDHLRLVCKAKGVDHPVARNRFHSSTSTSA</sequence>
<dbReference type="PANTHER" id="PTHR12526:SF640">
    <property type="entry name" value="COLANIC ACID BIOSYNTHESIS GLYCOSYLTRANSFERASE WCAL-RELATED"/>
    <property type="match status" value="1"/>
</dbReference>
<dbReference type="GO" id="GO:0016757">
    <property type="term" value="F:glycosyltransferase activity"/>
    <property type="evidence" value="ECO:0007669"/>
    <property type="project" value="UniProtKB-KW"/>
</dbReference>
<dbReference type="AlphaFoldDB" id="A0A972NSN2"/>